<gene>
    <name evidence="1" type="ORF">LZG35_18875</name>
</gene>
<name>A0A9Q3ZEH5_9GAMM</name>
<sequence length="475" mass="53122">MSIWREQRRLGGVRWLLEKENTGLSCVAKYLLARVWLQFGTFPVEEKISASQEVFGISRRAFIKARNELLADSGRDGSSSYLVNRSQDERSDWRGGSFTPGRPVRAFRIERAFGEKLAAASLRGAGSNDHNITAALLYRTFSLSKNADRPEESVKEEGSRALPFRLAVPGRLLLAILWSLADRRGVVADAGHRRLSQLAGVSLGQVRNQLARLEQLGLLTLRVPGLTGRFVPGKVPSALVLNRTAIGCSGAASDAPLREWILDLGKLRSVAFVHQTSDQIWKKRNMTSPLGRISGRESDRWIEAEASGYPSLAGGKQKEPEKEAFPPLYSAFVAEPRRAEVREYLLFKACEYVTWLVNDQPAQVLKKRKSKKNKSGIHGLLLKRVEKDLLSNGRLKERFGEGRTVLARWFCLHIWQRAQEVIGIMAKQESVSPESVVKNIGSNYLDILLIPVPGKTVNSLTYRLREQPAEEEKSI</sequence>
<dbReference type="Proteomes" id="UP001107961">
    <property type="component" value="Unassembled WGS sequence"/>
</dbReference>
<evidence type="ECO:0000313" key="1">
    <source>
        <dbReference type="EMBL" id="MCE7510705.1"/>
    </source>
</evidence>
<proteinExistence type="predicted"/>
<comment type="caution">
    <text evidence="1">The sequence shown here is derived from an EMBL/GenBank/DDBJ whole genome shotgun (WGS) entry which is preliminary data.</text>
</comment>
<dbReference type="EMBL" id="JAJVKT010000028">
    <property type="protein sequence ID" value="MCE7510705.1"/>
    <property type="molecule type" value="Genomic_DNA"/>
</dbReference>
<organism evidence="1 2">
    <name type="scientific">Alloalcanivorax xenomutans</name>
    <dbReference type="NCBI Taxonomy" id="1094342"/>
    <lineage>
        <taxon>Bacteria</taxon>
        <taxon>Pseudomonadati</taxon>
        <taxon>Pseudomonadota</taxon>
        <taxon>Gammaproteobacteria</taxon>
        <taxon>Oceanospirillales</taxon>
        <taxon>Alcanivoracaceae</taxon>
        <taxon>Alloalcanivorax</taxon>
    </lineage>
</organism>
<dbReference type="AlphaFoldDB" id="A0A9Q3ZEH5"/>
<accession>A0A9Q3ZEH5</accession>
<keyword evidence="2" id="KW-1185">Reference proteome</keyword>
<protein>
    <submittedName>
        <fullName evidence="1">Uncharacterized protein</fullName>
    </submittedName>
</protein>
<dbReference type="RefSeq" id="WP_233926123.1">
    <property type="nucleotide sequence ID" value="NZ_JAJVKT010000028.1"/>
</dbReference>
<reference evidence="1" key="1">
    <citation type="submission" date="2022-01" db="EMBL/GenBank/DDBJ databases">
        <authorList>
            <person name="Karlyshev A.V."/>
            <person name="Jaspars M."/>
        </authorList>
    </citation>
    <scope>NUCLEOTIDE SEQUENCE</scope>
    <source>
        <strain evidence="1">AGSA3-2</strain>
    </source>
</reference>
<evidence type="ECO:0000313" key="2">
    <source>
        <dbReference type="Proteomes" id="UP001107961"/>
    </source>
</evidence>